<dbReference type="EMBL" id="JAPUUL010000162">
    <property type="protein sequence ID" value="KAJ8132221.1"/>
    <property type="molecule type" value="Genomic_DNA"/>
</dbReference>
<proteinExistence type="predicted"/>
<keyword evidence="2" id="KW-1185">Reference proteome</keyword>
<organism evidence="1 2">
    <name type="scientific">Lasiodiplodia mahajangana</name>
    <dbReference type="NCBI Taxonomy" id="1108764"/>
    <lineage>
        <taxon>Eukaryota</taxon>
        <taxon>Fungi</taxon>
        <taxon>Dikarya</taxon>
        <taxon>Ascomycota</taxon>
        <taxon>Pezizomycotina</taxon>
        <taxon>Dothideomycetes</taxon>
        <taxon>Dothideomycetes incertae sedis</taxon>
        <taxon>Botryosphaeriales</taxon>
        <taxon>Botryosphaeriaceae</taxon>
        <taxon>Lasiodiplodia</taxon>
    </lineage>
</organism>
<name>A0ACC2JXP0_9PEZI</name>
<comment type="caution">
    <text evidence="1">The sequence shown here is derived from an EMBL/GenBank/DDBJ whole genome shotgun (WGS) entry which is preliminary data.</text>
</comment>
<evidence type="ECO:0000313" key="1">
    <source>
        <dbReference type="EMBL" id="KAJ8132221.1"/>
    </source>
</evidence>
<reference evidence="1" key="1">
    <citation type="submission" date="2022-12" db="EMBL/GenBank/DDBJ databases">
        <title>Genome Sequence of Lasiodiplodia mahajangana.</title>
        <authorList>
            <person name="Buettner E."/>
        </authorList>
    </citation>
    <scope>NUCLEOTIDE SEQUENCE</scope>
    <source>
        <strain evidence="1">VT137</strain>
    </source>
</reference>
<gene>
    <name evidence="1" type="ORF">O1611_g1401</name>
</gene>
<dbReference type="Proteomes" id="UP001153332">
    <property type="component" value="Unassembled WGS sequence"/>
</dbReference>
<accession>A0ACC2JXP0</accession>
<sequence length="217" mass="25007">MCEVERRGKRMSLAVSPLSLGLYAKYLILMKPLRLGLRYKRQASSVKPQTAHGTLDGIVEQLVLKVDNMDRVLLIPELLESILLHLDPGTLLDGGDDPTPPFPMDPEFQKTLTRPEADIDSPGLRMGTLYNIVQHHTGHHTRGSRWFRVVWDRAREPYGTPSAIECSRRLLKHTKVMVEFYHMFDYVIEHREPQDASPFDKRFRSEAYPDINIDKDD</sequence>
<evidence type="ECO:0000313" key="2">
    <source>
        <dbReference type="Proteomes" id="UP001153332"/>
    </source>
</evidence>
<protein>
    <submittedName>
        <fullName evidence="1">Uncharacterized protein</fullName>
    </submittedName>
</protein>